<name>A0A3D8PWG8_9BACI</name>
<evidence type="ECO:0000313" key="1">
    <source>
        <dbReference type="EMBL" id="RDW19671.1"/>
    </source>
</evidence>
<dbReference type="RefSeq" id="WP_115749020.1">
    <property type="nucleotide sequence ID" value="NZ_PIOD01000006.1"/>
</dbReference>
<dbReference type="OrthoDB" id="1432909at2"/>
<reference evidence="2" key="1">
    <citation type="submission" date="2017-11" db="EMBL/GenBank/DDBJ databases">
        <authorList>
            <person name="Zhu W."/>
        </authorList>
    </citation>
    <scope>NUCLEOTIDE SEQUENCE [LARGE SCALE GENOMIC DNA]</scope>
    <source>
        <strain evidence="2">CAU 1051</strain>
    </source>
</reference>
<protein>
    <submittedName>
        <fullName evidence="1">Uncharacterized protein</fullName>
    </submittedName>
</protein>
<gene>
    <name evidence="1" type="ORF">CWR45_06215</name>
</gene>
<dbReference type="EMBL" id="PIOD01000006">
    <property type="protein sequence ID" value="RDW19671.1"/>
    <property type="molecule type" value="Genomic_DNA"/>
</dbReference>
<keyword evidence="2" id="KW-1185">Reference proteome</keyword>
<accession>A0A3D8PWG8</accession>
<organism evidence="1 2">
    <name type="scientific">Oceanobacillus chungangensis</name>
    <dbReference type="NCBI Taxonomy" id="1229152"/>
    <lineage>
        <taxon>Bacteria</taxon>
        <taxon>Bacillati</taxon>
        <taxon>Bacillota</taxon>
        <taxon>Bacilli</taxon>
        <taxon>Bacillales</taxon>
        <taxon>Bacillaceae</taxon>
        <taxon>Oceanobacillus</taxon>
    </lineage>
</organism>
<dbReference type="AlphaFoldDB" id="A0A3D8PWG8"/>
<comment type="caution">
    <text evidence="1">The sequence shown here is derived from an EMBL/GenBank/DDBJ whole genome shotgun (WGS) entry which is preliminary data.</text>
</comment>
<evidence type="ECO:0000313" key="2">
    <source>
        <dbReference type="Proteomes" id="UP000256520"/>
    </source>
</evidence>
<dbReference type="Proteomes" id="UP000256520">
    <property type="component" value="Unassembled WGS sequence"/>
</dbReference>
<sequence>MKITSFLTSFLKNALIPKTRKRELPLFVEVIKVGKKEAGRVFTKTVTSKIKVWGAPKLASYIGVAVAFALEYADVGGQIAKQIDKRDKRPNDGWLDLC</sequence>
<proteinExistence type="predicted"/>